<feature type="signal peptide" evidence="8">
    <location>
        <begin position="1"/>
        <end position="27"/>
    </location>
</feature>
<evidence type="ECO:0000313" key="10">
    <source>
        <dbReference type="Proteomes" id="UP001174677"/>
    </source>
</evidence>
<proteinExistence type="inferred from homology"/>
<evidence type="ECO:0000256" key="8">
    <source>
        <dbReference type="SAM" id="SignalP"/>
    </source>
</evidence>
<keyword evidence="5" id="KW-0378">Hydrolase</keyword>
<evidence type="ECO:0000313" key="9">
    <source>
        <dbReference type="EMBL" id="KAJ9135964.1"/>
    </source>
</evidence>
<evidence type="ECO:0000256" key="4">
    <source>
        <dbReference type="ARBA" id="ARBA00022729"/>
    </source>
</evidence>
<dbReference type="Proteomes" id="UP001174677">
    <property type="component" value="Chromosome 18"/>
</dbReference>
<dbReference type="InterPro" id="IPR001087">
    <property type="entry name" value="GDSL"/>
</dbReference>
<keyword evidence="4 8" id="KW-0732">Signal</keyword>
<dbReference type="InterPro" id="IPR035669">
    <property type="entry name" value="SGNH_plant_lipase-like"/>
</dbReference>
<gene>
    <name evidence="9" type="ORF">P3X46_033082</name>
</gene>
<feature type="chain" id="PRO_5047206226" evidence="8">
    <location>
        <begin position="28"/>
        <end position="331"/>
    </location>
</feature>
<comment type="subcellular location">
    <subcellularLocation>
        <location evidence="1">Secreted</location>
    </subcellularLocation>
</comment>
<comment type="similarity">
    <text evidence="2">Belongs to the 'GDSL' lipolytic enzyme family.</text>
</comment>
<sequence>MGVEISKSLWWVVALFMVQVLQQIADGNQQVHCHFIFGDSLADNGNNNFLDTLAKVNYSPYGIDYLYGPTGRFTNGRATIDVIAELLGFENFIPSFATAYGTDILFGVNYASGSAGIRNETGSSERIPLEKPLENHQTTILRLADILGTKWYYNTSQECTLEQFAQPLIQQCAQQLMSLHDYGARKIALFGLGLIGCTPNAVEKYGTNGSICVEIMEEASLLFNKKLKSVVEELNSNLTDAKFIYINYYAVGADSSLLDFKDTSSGCCTVASDGQCIANQIPCKNRTEYAFWDSFHPTEAVNKFIAESSYSALEPSDAYPFDIHNLVLLNL</sequence>
<evidence type="ECO:0000256" key="6">
    <source>
        <dbReference type="ARBA" id="ARBA00022963"/>
    </source>
</evidence>
<dbReference type="EMBL" id="JARPOI010000018">
    <property type="protein sequence ID" value="KAJ9135964.1"/>
    <property type="molecule type" value="Genomic_DNA"/>
</dbReference>
<dbReference type="CDD" id="cd01837">
    <property type="entry name" value="SGNH_plant_lipase_like"/>
    <property type="match status" value="1"/>
</dbReference>
<evidence type="ECO:0000256" key="7">
    <source>
        <dbReference type="ARBA" id="ARBA00023098"/>
    </source>
</evidence>
<keyword evidence="3" id="KW-0964">Secreted</keyword>
<evidence type="ECO:0000256" key="1">
    <source>
        <dbReference type="ARBA" id="ARBA00004613"/>
    </source>
</evidence>
<evidence type="ECO:0000256" key="5">
    <source>
        <dbReference type="ARBA" id="ARBA00022801"/>
    </source>
</evidence>
<organism evidence="9 10">
    <name type="scientific">Hevea brasiliensis</name>
    <name type="common">Para rubber tree</name>
    <name type="synonym">Siphonia brasiliensis</name>
    <dbReference type="NCBI Taxonomy" id="3981"/>
    <lineage>
        <taxon>Eukaryota</taxon>
        <taxon>Viridiplantae</taxon>
        <taxon>Streptophyta</taxon>
        <taxon>Embryophyta</taxon>
        <taxon>Tracheophyta</taxon>
        <taxon>Spermatophyta</taxon>
        <taxon>Magnoliopsida</taxon>
        <taxon>eudicotyledons</taxon>
        <taxon>Gunneridae</taxon>
        <taxon>Pentapetalae</taxon>
        <taxon>rosids</taxon>
        <taxon>fabids</taxon>
        <taxon>Malpighiales</taxon>
        <taxon>Euphorbiaceae</taxon>
        <taxon>Crotonoideae</taxon>
        <taxon>Micrandreae</taxon>
        <taxon>Hevea</taxon>
    </lineage>
</organism>
<reference evidence="9 10" key="1">
    <citation type="journal article" date="2023" name="Plant Biotechnol. J.">
        <title>Chromosome-level wild Hevea brasiliensis genome provides new tools for genomic-assisted breeding and valuable loci to elevate rubber yield.</title>
        <authorList>
            <person name="Cheng H."/>
            <person name="Song X."/>
            <person name="Hu Y."/>
            <person name="Wu T."/>
            <person name="Yang Q."/>
            <person name="An Z."/>
            <person name="Feng S."/>
            <person name="Deng Z."/>
            <person name="Wu W."/>
            <person name="Zeng X."/>
            <person name="Tu M."/>
            <person name="Wang X."/>
            <person name="Huang H."/>
        </authorList>
    </citation>
    <scope>NUCLEOTIDE SEQUENCE [LARGE SCALE GENOMIC DNA]</scope>
    <source>
        <strain evidence="9">MT/VB/25A 57/8</strain>
    </source>
</reference>
<protein>
    <submittedName>
        <fullName evidence="9">Uncharacterized protein</fullName>
    </submittedName>
</protein>
<keyword evidence="7" id="KW-0443">Lipid metabolism</keyword>
<dbReference type="PANTHER" id="PTHR45650:SF75">
    <property type="entry name" value="GDSL-LIKE LIPASE_ACYLHYDROLASE"/>
    <property type="match status" value="1"/>
</dbReference>
<dbReference type="Gene3D" id="3.40.50.1110">
    <property type="entry name" value="SGNH hydrolase"/>
    <property type="match status" value="1"/>
</dbReference>
<keyword evidence="10" id="KW-1185">Reference proteome</keyword>
<name>A0ABQ9KII7_HEVBR</name>
<dbReference type="InterPro" id="IPR036514">
    <property type="entry name" value="SGNH_hydro_sf"/>
</dbReference>
<dbReference type="InterPro" id="IPR051238">
    <property type="entry name" value="GDSL_esterase/lipase"/>
</dbReference>
<comment type="caution">
    <text evidence="9">The sequence shown here is derived from an EMBL/GenBank/DDBJ whole genome shotgun (WGS) entry which is preliminary data.</text>
</comment>
<keyword evidence="6" id="KW-0442">Lipid degradation</keyword>
<accession>A0ABQ9KII7</accession>
<evidence type="ECO:0000256" key="3">
    <source>
        <dbReference type="ARBA" id="ARBA00022525"/>
    </source>
</evidence>
<dbReference type="Pfam" id="PF00657">
    <property type="entry name" value="Lipase_GDSL"/>
    <property type="match status" value="1"/>
</dbReference>
<evidence type="ECO:0000256" key="2">
    <source>
        <dbReference type="ARBA" id="ARBA00008668"/>
    </source>
</evidence>
<dbReference type="PANTHER" id="PTHR45650">
    <property type="entry name" value="GDSL-LIKE LIPASE/ACYLHYDROLASE-RELATED"/>
    <property type="match status" value="1"/>
</dbReference>